<keyword evidence="3 4" id="KW-0235">DNA replication</keyword>
<feature type="domain" description="Proliferating cell nuclear antigen PCNA N-terminal" evidence="6">
    <location>
        <begin position="3"/>
        <end position="98"/>
    </location>
</feature>
<comment type="subunit">
    <text evidence="3">Homotrimer. The subunits circularize to form a toroid; DNA passes through its center. Replication factor C (RFC) is required to load the toroid on the DNA.</text>
</comment>
<dbReference type="PANTHER" id="PTHR11352">
    <property type="entry name" value="PROLIFERATING CELL NUCLEAR ANTIGEN"/>
    <property type="match status" value="1"/>
</dbReference>
<dbReference type="Gene3D" id="3.70.10.10">
    <property type="match status" value="1"/>
</dbReference>
<dbReference type="Proteomes" id="UP000565078">
    <property type="component" value="Unassembled WGS sequence"/>
</dbReference>
<feature type="domain" description="Proliferating cell nuclear antigen PCNA C-terminal" evidence="7">
    <location>
        <begin position="119"/>
        <end position="236"/>
    </location>
</feature>
<evidence type="ECO:0000259" key="6">
    <source>
        <dbReference type="Pfam" id="PF00705"/>
    </source>
</evidence>
<dbReference type="GO" id="GO:0006275">
    <property type="term" value="P:regulation of DNA replication"/>
    <property type="evidence" value="ECO:0007669"/>
    <property type="project" value="UniProtKB-UniRule"/>
</dbReference>
<dbReference type="InterPro" id="IPR000730">
    <property type="entry name" value="Pr_cel_nuc_antig"/>
</dbReference>
<name>A0A7J4J2Y7_9ARCH</name>
<evidence type="ECO:0000256" key="3">
    <source>
        <dbReference type="HAMAP-Rule" id="MF_00317"/>
    </source>
</evidence>
<comment type="function">
    <text evidence="3">Sliding clamp subunit that acts as a moving platform for DNA processing. Responsible for tethering the catalytic subunit of DNA polymerase and other proteins to DNA during high-speed replication.</text>
</comment>
<dbReference type="PANTHER" id="PTHR11352:SF0">
    <property type="entry name" value="PROLIFERATING CELL NUCLEAR ANTIGEN"/>
    <property type="match status" value="1"/>
</dbReference>
<evidence type="ECO:0000313" key="8">
    <source>
        <dbReference type="EMBL" id="HIH10447.1"/>
    </source>
</evidence>
<comment type="caution">
    <text evidence="8">The sequence shown here is derived from an EMBL/GenBank/DDBJ whole genome shotgun (WGS) entry which is preliminary data.</text>
</comment>
<dbReference type="CDD" id="cd00577">
    <property type="entry name" value="PCNA"/>
    <property type="match status" value="1"/>
</dbReference>
<dbReference type="SUPFAM" id="SSF55979">
    <property type="entry name" value="DNA clamp"/>
    <property type="match status" value="2"/>
</dbReference>
<keyword evidence="2 3" id="KW-0238">DNA-binding</keyword>
<dbReference type="Pfam" id="PF00705">
    <property type="entry name" value="PCNA_N"/>
    <property type="match status" value="1"/>
</dbReference>
<evidence type="ECO:0000256" key="5">
    <source>
        <dbReference type="RuleBase" id="RU003673"/>
    </source>
</evidence>
<evidence type="ECO:0000256" key="1">
    <source>
        <dbReference type="ARBA" id="ARBA00010462"/>
    </source>
</evidence>
<comment type="similarity">
    <text evidence="1 3 4">Belongs to the PCNA family.</text>
</comment>
<dbReference type="GO" id="GO:0003677">
    <property type="term" value="F:DNA binding"/>
    <property type="evidence" value="ECO:0007669"/>
    <property type="project" value="UniProtKB-UniRule"/>
</dbReference>
<dbReference type="HAMAP" id="MF_00317">
    <property type="entry name" value="DNApol_clamp_arch"/>
    <property type="match status" value="1"/>
</dbReference>
<evidence type="ECO:0000256" key="4">
    <source>
        <dbReference type="RuleBase" id="RU003671"/>
    </source>
</evidence>
<evidence type="ECO:0000256" key="2">
    <source>
        <dbReference type="ARBA" id="ARBA00023125"/>
    </source>
</evidence>
<reference evidence="9" key="1">
    <citation type="journal article" date="2020" name="bioRxiv">
        <title>A rank-normalized archaeal taxonomy based on genome phylogeny resolves widespread incomplete and uneven classifications.</title>
        <authorList>
            <person name="Rinke C."/>
            <person name="Chuvochina M."/>
            <person name="Mussig A.J."/>
            <person name="Chaumeil P.-A."/>
            <person name="Waite D.W."/>
            <person name="Whitman W.B."/>
            <person name="Parks D.H."/>
            <person name="Hugenholtz P."/>
        </authorList>
    </citation>
    <scope>NUCLEOTIDE SEQUENCE [LARGE SCALE GENOMIC DNA]</scope>
</reference>
<gene>
    <name evidence="3 8" type="primary">pcn</name>
    <name evidence="8" type="ORF">HA254_07325</name>
</gene>
<comment type="function">
    <text evidence="5">Sliding clamp subunit. Responsible for tethering the catalytic subunit of DNA polymerase to DNA during high-speed replication.</text>
</comment>
<dbReference type="NCBIfam" id="TIGR00590">
    <property type="entry name" value="pcna"/>
    <property type="match status" value="1"/>
</dbReference>
<dbReference type="AlphaFoldDB" id="A0A7J4J2Y7"/>
<dbReference type="EMBL" id="DUGC01000116">
    <property type="protein sequence ID" value="HIH10447.1"/>
    <property type="molecule type" value="Genomic_DNA"/>
</dbReference>
<protein>
    <recommendedName>
        <fullName evidence="3">DNA polymerase sliding clamp</fullName>
    </recommendedName>
    <alternativeName>
        <fullName evidence="3">Proliferating cell nuclear antigen homolog</fullName>
        <shortName evidence="3">PCNA</shortName>
    </alternativeName>
</protein>
<evidence type="ECO:0000313" key="9">
    <source>
        <dbReference type="Proteomes" id="UP000565078"/>
    </source>
</evidence>
<dbReference type="InterPro" id="IPR046938">
    <property type="entry name" value="DNA_clamp_sf"/>
</dbReference>
<dbReference type="GO" id="GO:0030337">
    <property type="term" value="F:DNA polymerase processivity factor activity"/>
    <property type="evidence" value="ECO:0007669"/>
    <property type="project" value="UniProtKB-UniRule"/>
</dbReference>
<accession>A0A7J4J2Y7</accession>
<dbReference type="InterPro" id="IPR022649">
    <property type="entry name" value="Pr_cel_nuc_antig_C"/>
</dbReference>
<proteinExistence type="inferred from homology"/>
<organism evidence="8 9">
    <name type="scientific">Candidatus Iainarchaeum sp</name>
    <dbReference type="NCBI Taxonomy" id="3101447"/>
    <lineage>
        <taxon>Archaea</taxon>
        <taxon>Candidatus Iainarchaeota</taxon>
        <taxon>Candidatus Iainarchaeia</taxon>
        <taxon>Candidatus Iainarchaeales</taxon>
        <taxon>Candidatus Iainarchaeaceae</taxon>
        <taxon>Candidatus Iainarchaeum</taxon>
    </lineage>
</organism>
<dbReference type="Pfam" id="PF02747">
    <property type="entry name" value="PCNA_C"/>
    <property type="match status" value="1"/>
</dbReference>
<dbReference type="InterPro" id="IPR022648">
    <property type="entry name" value="Pr_cel_nuc_antig_N"/>
</dbReference>
<sequence>MIELNDVSFLKSSIDAISSFIPEGNFRFNDRGVHFRGTDPSQVVLVDYFIDRSVFDSFEVEPAYVGINLSELSRIVSRAQPQDHAVINLSESELRINLRGELERSFKLPLLDISDGELKLPEARYDASVEINARLLREALKDASLFSSSVVIKTKGDRFFLESKGSAGVLNVNSSPSKGVKVKSKADVTSKYSLNYLQNIVKEAGPDSVVTLELRSDSPLKASYKIGKSEIVFYLAHMLL</sequence>
<evidence type="ECO:0000259" key="7">
    <source>
        <dbReference type="Pfam" id="PF02747"/>
    </source>
</evidence>
<dbReference type="PRINTS" id="PR00339">
    <property type="entry name" value="PCNACYCLIN"/>
</dbReference>
<dbReference type="GO" id="GO:0006272">
    <property type="term" value="P:leading strand elongation"/>
    <property type="evidence" value="ECO:0007669"/>
    <property type="project" value="TreeGrafter"/>
</dbReference>